<dbReference type="InterPro" id="IPR033457">
    <property type="entry name" value="DUF5133"/>
</dbReference>
<dbReference type="Proteomes" id="UP000231791">
    <property type="component" value="Chromosome"/>
</dbReference>
<evidence type="ECO:0000313" key="2">
    <source>
        <dbReference type="Proteomes" id="UP000231791"/>
    </source>
</evidence>
<gene>
    <name evidence="1" type="ORF">SLAV_32205</name>
</gene>
<name>A0A2K8PQX1_STRLA</name>
<sequence>MWAVGVVMVVTPCPAREAHRVLAAAAAAARIGVEGLAASMAAAAWGVKAPKGVERALRRAVEAARTSGAGGAGAGTAPARPLVPSRERTEEALGRFRGCRAWLWADPADERARRAMDDATYTLCVLMGRPTAYEALRAAELRLADGAHHAPREMDGTGLAV</sequence>
<accession>A0A2K8PQX1</accession>
<dbReference type="EMBL" id="CP024985">
    <property type="protein sequence ID" value="ATZ28213.1"/>
    <property type="molecule type" value="Genomic_DNA"/>
</dbReference>
<evidence type="ECO:0000313" key="1">
    <source>
        <dbReference type="EMBL" id="ATZ28213.1"/>
    </source>
</evidence>
<dbReference type="AlphaFoldDB" id="A0A2K8PQX1"/>
<proteinExistence type="predicted"/>
<protein>
    <submittedName>
        <fullName evidence="1">Uncharacterized protein</fullName>
    </submittedName>
</protein>
<reference evidence="1 2" key="1">
    <citation type="submission" date="2017-11" db="EMBL/GenBank/DDBJ databases">
        <title>Complete genome sequence of Streptomyces lavendulae subsp. lavendulae CCM 3239 (formerly 'Streptomyces aureofaciens CCM 3239'), the producer of the angucycline-type antibiotic auricin.</title>
        <authorList>
            <person name="Busche T."/>
            <person name="Novakova R."/>
            <person name="Al'Dilaimi A."/>
            <person name="Homerova D."/>
            <person name="Feckova L."/>
            <person name="Rezuchova B."/>
            <person name="Mingyar E."/>
            <person name="Csolleiova D."/>
            <person name="Bekeova C."/>
            <person name="Winkler A."/>
            <person name="Sevcikova B."/>
            <person name="Kalinowski J."/>
            <person name="Kormanec J."/>
            <person name="Ruckert C."/>
        </authorList>
    </citation>
    <scope>NUCLEOTIDE SEQUENCE [LARGE SCALE GENOMIC DNA]</scope>
    <source>
        <strain evidence="1 2">CCM 3239</strain>
    </source>
</reference>
<organism evidence="1 2">
    <name type="scientific">Streptomyces lavendulae subsp. lavendulae</name>
    <dbReference type="NCBI Taxonomy" id="58340"/>
    <lineage>
        <taxon>Bacteria</taxon>
        <taxon>Bacillati</taxon>
        <taxon>Actinomycetota</taxon>
        <taxon>Actinomycetes</taxon>
        <taxon>Kitasatosporales</taxon>
        <taxon>Streptomycetaceae</taxon>
        <taxon>Streptomyces</taxon>
    </lineage>
</organism>
<keyword evidence="2" id="KW-1185">Reference proteome</keyword>
<dbReference type="KEGG" id="slx:SLAV_32205"/>
<dbReference type="Pfam" id="PF17196">
    <property type="entry name" value="DUF5133"/>
    <property type="match status" value="1"/>
</dbReference>